<dbReference type="InterPro" id="IPR036397">
    <property type="entry name" value="RNaseH_sf"/>
</dbReference>
<sequence>MSFPQLPNAFRYQDAGETSRYLGIQVGNSNTVEGSIPISVPCVGTAPQLLWMASVSLSSRPTTNNIAEYRGLKNGLSRAAEMQLRHIHVVGDSALIIEQMKHRKLPKAPHLRSIYSQCQGIVDRVHVRSWTHHIRAFNKAADQLANSAMDERVSRQIFKSD</sequence>
<dbReference type="PROSITE" id="PS50879">
    <property type="entry name" value="RNASE_H_1"/>
    <property type="match status" value="1"/>
</dbReference>
<name>A0A225W344_9STRA</name>
<accession>A0A225W344</accession>
<comment type="caution">
    <text evidence="2">The sequence shown here is derived from an EMBL/GenBank/DDBJ whole genome shotgun (WGS) entry which is preliminary data.</text>
</comment>
<dbReference type="Pfam" id="PF13456">
    <property type="entry name" value="RVT_3"/>
    <property type="match status" value="1"/>
</dbReference>
<keyword evidence="3" id="KW-1185">Reference proteome</keyword>
<dbReference type="Gene3D" id="3.30.420.10">
    <property type="entry name" value="Ribonuclease H-like superfamily/Ribonuclease H"/>
    <property type="match status" value="1"/>
</dbReference>
<dbReference type="PANTHER" id="PTHR47723">
    <property type="entry name" value="OS05G0353850 PROTEIN"/>
    <property type="match status" value="1"/>
</dbReference>
<evidence type="ECO:0000259" key="1">
    <source>
        <dbReference type="PROSITE" id="PS50879"/>
    </source>
</evidence>
<gene>
    <name evidence="2" type="ORF">PHMEG_00015121</name>
</gene>
<dbReference type="GO" id="GO:0003676">
    <property type="term" value="F:nucleic acid binding"/>
    <property type="evidence" value="ECO:0007669"/>
    <property type="project" value="InterPro"/>
</dbReference>
<dbReference type="InterPro" id="IPR002156">
    <property type="entry name" value="RNaseH_domain"/>
</dbReference>
<evidence type="ECO:0000313" key="2">
    <source>
        <dbReference type="EMBL" id="OWZ11804.1"/>
    </source>
</evidence>
<dbReference type="PANTHER" id="PTHR47723:SF23">
    <property type="entry name" value="REVERSE TRANSCRIPTASE-LIKE PROTEIN"/>
    <property type="match status" value="1"/>
</dbReference>
<dbReference type="EMBL" id="NBNE01002022">
    <property type="protein sequence ID" value="OWZ11804.1"/>
    <property type="molecule type" value="Genomic_DNA"/>
</dbReference>
<dbReference type="SUPFAM" id="SSF53098">
    <property type="entry name" value="Ribonuclease H-like"/>
    <property type="match status" value="1"/>
</dbReference>
<organism evidence="2 3">
    <name type="scientific">Phytophthora megakarya</name>
    <dbReference type="NCBI Taxonomy" id="4795"/>
    <lineage>
        <taxon>Eukaryota</taxon>
        <taxon>Sar</taxon>
        <taxon>Stramenopiles</taxon>
        <taxon>Oomycota</taxon>
        <taxon>Peronosporomycetes</taxon>
        <taxon>Peronosporales</taxon>
        <taxon>Peronosporaceae</taxon>
        <taxon>Phytophthora</taxon>
    </lineage>
</organism>
<feature type="domain" description="RNase H type-1" evidence="1">
    <location>
        <begin position="6"/>
        <end position="150"/>
    </location>
</feature>
<evidence type="ECO:0000313" key="3">
    <source>
        <dbReference type="Proteomes" id="UP000198211"/>
    </source>
</evidence>
<reference evidence="3" key="1">
    <citation type="submission" date="2017-03" db="EMBL/GenBank/DDBJ databases">
        <title>Phytopthora megakarya and P. palmivora, two closely related causual agents of cacao black pod achieved similar genome size and gene model numbers by different mechanisms.</title>
        <authorList>
            <person name="Ali S."/>
            <person name="Shao J."/>
            <person name="Larry D.J."/>
            <person name="Kronmiller B."/>
            <person name="Shen D."/>
            <person name="Strem M.D."/>
            <person name="Melnick R.L."/>
            <person name="Guiltinan M.J."/>
            <person name="Tyler B.M."/>
            <person name="Meinhardt L.W."/>
            <person name="Bailey B.A."/>
        </authorList>
    </citation>
    <scope>NUCLEOTIDE SEQUENCE [LARGE SCALE GENOMIC DNA]</scope>
    <source>
        <strain evidence="3">zdho120</strain>
    </source>
</reference>
<dbReference type="InterPro" id="IPR053151">
    <property type="entry name" value="RNase_H-like"/>
</dbReference>
<dbReference type="Proteomes" id="UP000198211">
    <property type="component" value="Unassembled WGS sequence"/>
</dbReference>
<dbReference type="STRING" id="4795.A0A225W344"/>
<dbReference type="OrthoDB" id="122355at2759"/>
<protein>
    <recommendedName>
        <fullName evidence="1">RNase H type-1 domain-containing protein</fullName>
    </recommendedName>
</protein>
<dbReference type="AlphaFoldDB" id="A0A225W344"/>
<dbReference type="InterPro" id="IPR012337">
    <property type="entry name" value="RNaseH-like_sf"/>
</dbReference>
<dbReference type="GO" id="GO:0004523">
    <property type="term" value="F:RNA-DNA hybrid ribonuclease activity"/>
    <property type="evidence" value="ECO:0007669"/>
    <property type="project" value="InterPro"/>
</dbReference>
<proteinExistence type="predicted"/>